<gene>
    <name evidence="1" type="ORF">NM961_17555</name>
</gene>
<name>A0ABT1QW89_9GAMM</name>
<reference evidence="1" key="1">
    <citation type="submission" date="2022-07" db="EMBL/GenBank/DDBJ databases">
        <title>Tahibacter sp., a new gammaproteobacterium isolated from the silt sample collected at pig farm.</title>
        <authorList>
            <person name="Chen H."/>
        </authorList>
    </citation>
    <scope>NUCLEOTIDE SEQUENCE</scope>
    <source>
        <strain evidence="1">P2K</strain>
    </source>
</reference>
<protein>
    <recommendedName>
        <fullName evidence="3">Immunity protein 43 of polymorphic toxin system</fullName>
    </recommendedName>
</protein>
<keyword evidence="2" id="KW-1185">Reference proteome</keyword>
<accession>A0ABT1QW89</accession>
<dbReference type="EMBL" id="JANFQO010000018">
    <property type="protein sequence ID" value="MCQ4166526.1"/>
    <property type="molecule type" value="Genomic_DNA"/>
</dbReference>
<evidence type="ECO:0008006" key="3">
    <source>
        <dbReference type="Google" id="ProtNLM"/>
    </source>
</evidence>
<evidence type="ECO:0000313" key="1">
    <source>
        <dbReference type="EMBL" id="MCQ4166526.1"/>
    </source>
</evidence>
<evidence type="ECO:0000313" key="2">
    <source>
        <dbReference type="Proteomes" id="UP001165498"/>
    </source>
</evidence>
<dbReference type="Proteomes" id="UP001165498">
    <property type="component" value="Unassembled WGS sequence"/>
</dbReference>
<comment type="caution">
    <text evidence="1">The sequence shown here is derived from an EMBL/GenBank/DDBJ whole genome shotgun (WGS) entry which is preliminary data.</text>
</comment>
<proteinExistence type="predicted"/>
<dbReference type="RefSeq" id="WP_255915716.1">
    <property type="nucleotide sequence ID" value="NZ_JANFQO010000018.1"/>
</dbReference>
<organism evidence="1 2">
    <name type="scientific">Tahibacter harae</name>
    <dbReference type="NCBI Taxonomy" id="2963937"/>
    <lineage>
        <taxon>Bacteria</taxon>
        <taxon>Pseudomonadati</taxon>
        <taxon>Pseudomonadota</taxon>
        <taxon>Gammaproteobacteria</taxon>
        <taxon>Lysobacterales</taxon>
        <taxon>Rhodanobacteraceae</taxon>
        <taxon>Tahibacter</taxon>
    </lineage>
</organism>
<sequence>MSLYVIEYGPEQRGCPLVLRGDLNHDWEWDTYDPDPFQFAITYDYVYRVKHALIDFDFRNEKSIASSHFVEIGRRHDARTRTVPLEIIQSNKKRTEKDYCYLLWADWLSILDFDASDITLDRELETGALIHHRQFPSVPRCEAIRRFVVDPAKLDGRQVFKCIDLDFDLVCTEKFRADCEQAGLIGLQFRPIESYQQIPWFSA</sequence>